<feature type="region of interest" description="Disordered" evidence="1">
    <location>
        <begin position="1"/>
        <end position="149"/>
    </location>
</feature>
<evidence type="ECO:0000256" key="1">
    <source>
        <dbReference type="SAM" id="MobiDB-lite"/>
    </source>
</evidence>
<comment type="caution">
    <text evidence="2">The sequence shown here is derived from an EMBL/GenBank/DDBJ whole genome shotgun (WGS) entry which is preliminary data.</text>
</comment>
<gene>
    <name evidence="2" type="ORF">O181_057174</name>
</gene>
<dbReference type="AlphaFoldDB" id="A0A9Q3EA09"/>
<feature type="compositionally biased region" description="Basic residues" evidence="1">
    <location>
        <begin position="106"/>
        <end position="118"/>
    </location>
</feature>
<sequence length="149" mass="16876">MLSEPKLAPSMSNSNRYKSHSKGSDRHSHEPVQTIPHSLQGKRLGNVATNTPRSDELMEHPQKGPQRGGNSQILQWMESNIIQTSNQKDQGVSFKKEGGNQGRSPKPTHLHKKRRITRKQTAENHIPQVTGFQKSKKIPWKMSSTWPEP</sequence>
<feature type="compositionally biased region" description="Polar residues" evidence="1">
    <location>
        <begin position="68"/>
        <end position="90"/>
    </location>
</feature>
<accession>A0A9Q3EA09</accession>
<feature type="compositionally biased region" description="Basic and acidic residues" evidence="1">
    <location>
        <begin position="53"/>
        <end position="62"/>
    </location>
</feature>
<keyword evidence="3" id="KW-1185">Reference proteome</keyword>
<name>A0A9Q3EA09_9BASI</name>
<proteinExistence type="predicted"/>
<dbReference type="Proteomes" id="UP000765509">
    <property type="component" value="Unassembled WGS sequence"/>
</dbReference>
<reference evidence="2" key="1">
    <citation type="submission" date="2021-03" db="EMBL/GenBank/DDBJ databases">
        <title>Draft genome sequence of rust myrtle Austropuccinia psidii MF-1, a brazilian biotype.</title>
        <authorList>
            <person name="Quecine M.C."/>
            <person name="Pachon D.M.R."/>
            <person name="Bonatelli M.L."/>
            <person name="Correr F.H."/>
            <person name="Franceschini L.M."/>
            <person name="Leite T.F."/>
            <person name="Margarido G.R.A."/>
            <person name="Almeida C.A."/>
            <person name="Ferrarezi J.A."/>
            <person name="Labate C.A."/>
        </authorList>
    </citation>
    <scope>NUCLEOTIDE SEQUENCE</scope>
    <source>
        <strain evidence="2">MF-1</strain>
    </source>
</reference>
<organism evidence="2 3">
    <name type="scientific">Austropuccinia psidii MF-1</name>
    <dbReference type="NCBI Taxonomy" id="1389203"/>
    <lineage>
        <taxon>Eukaryota</taxon>
        <taxon>Fungi</taxon>
        <taxon>Dikarya</taxon>
        <taxon>Basidiomycota</taxon>
        <taxon>Pucciniomycotina</taxon>
        <taxon>Pucciniomycetes</taxon>
        <taxon>Pucciniales</taxon>
        <taxon>Sphaerophragmiaceae</taxon>
        <taxon>Austropuccinia</taxon>
    </lineage>
</organism>
<evidence type="ECO:0000313" key="3">
    <source>
        <dbReference type="Proteomes" id="UP000765509"/>
    </source>
</evidence>
<protein>
    <submittedName>
        <fullName evidence="2">Uncharacterized protein</fullName>
    </submittedName>
</protein>
<dbReference type="EMBL" id="AVOT02025941">
    <property type="protein sequence ID" value="MBW0517459.1"/>
    <property type="molecule type" value="Genomic_DNA"/>
</dbReference>
<evidence type="ECO:0000313" key="2">
    <source>
        <dbReference type="EMBL" id="MBW0517459.1"/>
    </source>
</evidence>